<gene>
    <name evidence="1" type="ORF">L6452_32892</name>
</gene>
<proteinExistence type="predicted"/>
<protein>
    <submittedName>
        <fullName evidence="1">Uncharacterized protein</fullName>
    </submittedName>
</protein>
<evidence type="ECO:0000313" key="1">
    <source>
        <dbReference type="EMBL" id="KAI3693064.1"/>
    </source>
</evidence>
<organism evidence="1 2">
    <name type="scientific">Arctium lappa</name>
    <name type="common">Greater burdock</name>
    <name type="synonym">Lappa major</name>
    <dbReference type="NCBI Taxonomy" id="4217"/>
    <lineage>
        <taxon>Eukaryota</taxon>
        <taxon>Viridiplantae</taxon>
        <taxon>Streptophyta</taxon>
        <taxon>Embryophyta</taxon>
        <taxon>Tracheophyta</taxon>
        <taxon>Spermatophyta</taxon>
        <taxon>Magnoliopsida</taxon>
        <taxon>eudicotyledons</taxon>
        <taxon>Gunneridae</taxon>
        <taxon>Pentapetalae</taxon>
        <taxon>asterids</taxon>
        <taxon>campanulids</taxon>
        <taxon>Asterales</taxon>
        <taxon>Asteraceae</taxon>
        <taxon>Carduoideae</taxon>
        <taxon>Cardueae</taxon>
        <taxon>Arctiinae</taxon>
        <taxon>Arctium</taxon>
    </lineage>
</organism>
<sequence length="341" mass="37514">MAPINIASILLSSHPSDQIFLKLDLSQLQALFLSPSLMVSFSPMVSIFSGPGSPPEDLLLKSSISSIIWWLFKDVASDLISLPMPTIAAVTDHATAAGLLLAMSHDYILMRQDRGVLYLSEIDMGMALPNYFTALIRSKVAKPESQRDLLLCGVRVKAEEAVAKGLIDSAHDSGEKAVEAVVRLGEELTKRKWDDEVYAEIRKSLYTEIYGVLSLTKVFPSSPTDPLQLHLRRPSPPASPLLNSSVYVGLLFRPVTIFEPNYRHLSADLSISLELLMVVSQEIVDNLTDLTTNLKVSICVNIEFDDATDSFLAQAVEELKLEVFVETSMVARVFAKKGCTT</sequence>
<accession>A0ACB8Z5X3</accession>
<keyword evidence="2" id="KW-1185">Reference proteome</keyword>
<evidence type="ECO:0000313" key="2">
    <source>
        <dbReference type="Proteomes" id="UP001055879"/>
    </source>
</evidence>
<reference evidence="1 2" key="2">
    <citation type="journal article" date="2022" name="Mol. Ecol. Resour.">
        <title>The genomes of chicory, endive, great burdock and yacon provide insights into Asteraceae paleo-polyploidization history and plant inulin production.</title>
        <authorList>
            <person name="Fan W."/>
            <person name="Wang S."/>
            <person name="Wang H."/>
            <person name="Wang A."/>
            <person name="Jiang F."/>
            <person name="Liu H."/>
            <person name="Zhao H."/>
            <person name="Xu D."/>
            <person name="Zhang Y."/>
        </authorList>
    </citation>
    <scope>NUCLEOTIDE SEQUENCE [LARGE SCALE GENOMIC DNA]</scope>
    <source>
        <strain evidence="2">cv. Niubang</strain>
    </source>
</reference>
<name>A0ACB8Z5X3_ARCLA</name>
<comment type="caution">
    <text evidence="1">The sequence shown here is derived from an EMBL/GenBank/DDBJ whole genome shotgun (WGS) entry which is preliminary data.</text>
</comment>
<dbReference type="EMBL" id="CM042057">
    <property type="protein sequence ID" value="KAI3693064.1"/>
    <property type="molecule type" value="Genomic_DNA"/>
</dbReference>
<reference evidence="2" key="1">
    <citation type="journal article" date="2022" name="Mol. Ecol. Resour.">
        <title>The genomes of chicory, endive, great burdock and yacon provide insights into Asteraceae palaeo-polyploidization history and plant inulin production.</title>
        <authorList>
            <person name="Fan W."/>
            <person name="Wang S."/>
            <person name="Wang H."/>
            <person name="Wang A."/>
            <person name="Jiang F."/>
            <person name="Liu H."/>
            <person name="Zhao H."/>
            <person name="Xu D."/>
            <person name="Zhang Y."/>
        </authorList>
    </citation>
    <scope>NUCLEOTIDE SEQUENCE [LARGE SCALE GENOMIC DNA]</scope>
    <source>
        <strain evidence="2">cv. Niubang</strain>
    </source>
</reference>
<dbReference type="Proteomes" id="UP001055879">
    <property type="component" value="Linkage Group LG11"/>
</dbReference>